<evidence type="ECO:0000313" key="2">
    <source>
        <dbReference type="EMBL" id="XDI04415.1"/>
    </source>
</evidence>
<evidence type="ECO:0000256" key="1">
    <source>
        <dbReference type="SAM" id="MobiDB-lite"/>
    </source>
</evidence>
<protein>
    <submittedName>
        <fullName evidence="2">Spermidine synthase</fullName>
    </submittedName>
</protein>
<feature type="region of interest" description="Disordered" evidence="1">
    <location>
        <begin position="269"/>
        <end position="292"/>
    </location>
</feature>
<sequence length="292" mass="30941">MDAADRSFTLALDGHEAVLKLIHAETGSYRLSVDGIPQSIVSTSHPELLDWPYVRQIGRLLDAAAPAGAPLRCLHLGAGALTLPRYVEHSRPGSPQVVVEYERELGEAVLAALPLPPRHGVRMLYGDARELAERAAPAELGAPVEFAVIDLWEASTVRARVASREFYALVSRLLAPGAVVAVNLLDGARFEYARRQAATLAAVFRHVAVVLAESPTSDGSDPLDNVLVVASDEPLVVVAQPELFAEAGEGPGEPPFVLHGGALESWVGSVPEMTDATATDSPSPDDPRFGGD</sequence>
<proteinExistence type="predicted"/>
<accession>A0AB39BE54</accession>
<name>A0AB39BE54_9MICO</name>
<reference evidence="2" key="1">
    <citation type="submission" date="2024-05" db="EMBL/GenBank/DDBJ databases">
        <title>Herbiconiux sp. A18JL235.</title>
        <authorList>
            <person name="Zhang G."/>
        </authorList>
    </citation>
    <scope>NUCLEOTIDE SEQUENCE</scope>
    <source>
        <strain evidence="2">A18JL235</strain>
    </source>
</reference>
<dbReference type="InterPro" id="IPR029063">
    <property type="entry name" value="SAM-dependent_MTases_sf"/>
</dbReference>
<dbReference type="SUPFAM" id="SSF53335">
    <property type="entry name" value="S-adenosyl-L-methionine-dependent methyltransferases"/>
    <property type="match status" value="1"/>
</dbReference>
<organism evidence="2">
    <name type="scientific">Herbiconiux sp. A18JL235</name>
    <dbReference type="NCBI Taxonomy" id="3152363"/>
    <lineage>
        <taxon>Bacteria</taxon>
        <taxon>Bacillati</taxon>
        <taxon>Actinomycetota</taxon>
        <taxon>Actinomycetes</taxon>
        <taxon>Micrococcales</taxon>
        <taxon>Microbacteriaceae</taxon>
        <taxon>Herbiconiux</taxon>
    </lineage>
</organism>
<dbReference type="EMBL" id="CP162511">
    <property type="protein sequence ID" value="XDI04415.1"/>
    <property type="molecule type" value="Genomic_DNA"/>
</dbReference>
<dbReference type="RefSeq" id="WP_368496815.1">
    <property type="nucleotide sequence ID" value="NZ_CP162511.1"/>
</dbReference>
<dbReference type="NCBIfam" id="NF037959">
    <property type="entry name" value="MFS_SpdSyn"/>
    <property type="match status" value="1"/>
</dbReference>
<dbReference type="AlphaFoldDB" id="A0AB39BE54"/>
<gene>
    <name evidence="2" type="ORF">ABFY20_13885</name>
</gene>
<dbReference type="Gene3D" id="3.40.50.150">
    <property type="entry name" value="Vaccinia Virus protein VP39"/>
    <property type="match status" value="1"/>
</dbReference>